<feature type="compositionally biased region" description="Low complexity" evidence="9">
    <location>
        <begin position="222"/>
        <end position="233"/>
    </location>
</feature>
<dbReference type="Proteomes" id="UP000594260">
    <property type="component" value="Unplaced"/>
</dbReference>
<dbReference type="GO" id="GO:0005634">
    <property type="term" value="C:nucleus"/>
    <property type="evidence" value="ECO:0007669"/>
    <property type="project" value="UniProtKB-SubCell"/>
</dbReference>
<keyword evidence="3" id="KW-0524">Neurogenesis</keyword>
<dbReference type="CDD" id="cd00086">
    <property type="entry name" value="homeodomain"/>
    <property type="match status" value="1"/>
</dbReference>
<organism evidence="11 12">
    <name type="scientific">Varroa destructor</name>
    <name type="common">Honeybee mite</name>
    <dbReference type="NCBI Taxonomy" id="109461"/>
    <lineage>
        <taxon>Eukaryota</taxon>
        <taxon>Metazoa</taxon>
        <taxon>Ecdysozoa</taxon>
        <taxon>Arthropoda</taxon>
        <taxon>Chelicerata</taxon>
        <taxon>Arachnida</taxon>
        <taxon>Acari</taxon>
        <taxon>Parasitiformes</taxon>
        <taxon>Mesostigmata</taxon>
        <taxon>Gamasina</taxon>
        <taxon>Dermanyssoidea</taxon>
        <taxon>Varroidae</taxon>
        <taxon>Varroa</taxon>
    </lineage>
</organism>
<dbReference type="InterPro" id="IPR017970">
    <property type="entry name" value="Homeobox_CS"/>
</dbReference>
<dbReference type="PROSITE" id="PS00027">
    <property type="entry name" value="HOMEOBOX_1"/>
    <property type="match status" value="1"/>
</dbReference>
<feature type="DNA-binding region" description="Homeobox" evidence="7">
    <location>
        <begin position="155"/>
        <end position="214"/>
    </location>
</feature>
<evidence type="ECO:0000256" key="4">
    <source>
        <dbReference type="ARBA" id="ARBA00023125"/>
    </source>
</evidence>
<feature type="region of interest" description="Disordered" evidence="9">
    <location>
        <begin position="212"/>
        <end position="242"/>
    </location>
</feature>
<keyword evidence="5 7" id="KW-0371">Homeobox</keyword>
<dbReference type="GeneID" id="111253157"/>
<keyword evidence="4 7" id="KW-0238">DNA-binding</keyword>
<evidence type="ECO:0000256" key="3">
    <source>
        <dbReference type="ARBA" id="ARBA00022902"/>
    </source>
</evidence>
<dbReference type="SMART" id="SM00389">
    <property type="entry name" value="HOX"/>
    <property type="match status" value="1"/>
</dbReference>
<keyword evidence="2" id="KW-0217">Developmental protein</keyword>
<feature type="region of interest" description="Disordered" evidence="9">
    <location>
        <begin position="98"/>
        <end position="123"/>
    </location>
</feature>
<evidence type="ECO:0000313" key="11">
    <source>
        <dbReference type="EnsemblMetazoa" id="XP_022667911"/>
    </source>
</evidence>
<proteinExistence type="predicted"/>
<dbReference type="GO" id="GO:0007399">
    <property type="term" value="P:nervous system development"/>
    <property type="evidence" value="ECO:0007669"/>
    <property type="project" value="UniProtKB-KW"/>
</dbReference>
<dbReference type="InParanoid" id="A0A7M7KM55"/>
<dbReference type="RefSeq" id="XP_022667911.1">
    <property type="nucleotide sequence ID" value="XM_022812176.1"/>
</dbReference>
<dbReference type="PANTHER" id="PTHR45793:SF5">
    <property type="entry name" value="HOMEOTIC PROTEIN OCELLILESS"/>
    <property type="match status" value="1"/>
</dbReference>
<dbReference type="EnsemblMetazoa" id="XM_022812176">
    <property type="protein sequence ID" value="XP_022667911"/>
    <property type="gene ID" value="LOC111253157"/>
</dbReference>
<feature type="compositionally biased region" description="Polar residues" evidence="9">
    <location>
        <begin position="420"/>
        <end position="445"/>
    </location>
</feature>
<dbReference type="Gene3D" id="1.10.10.60">
    <property type="entry name" value="Homeodomain-like"/>
    <property type="match status" value="1"/>
</dbReference>
<reference evidence="11" key="1">
    <citation type="submission" date="2021-01" db="UniProtKB">
        <authorList>
            <consortium name="EnsemblMetazoa"/>
        </authorList>
    </citation>
    <scope>IDENTIFICATION</scope>
</reference>
<evidence type="ECO:0000256" key="7">
    <source>
        <dbReference type="PROSITE-ProRule" id="PRU00108"/>
    </source>
</evidence>
<protein>
    <recommendedName>
        <fullName evidence="10">Homeobox domain-containing protein</fullName>
    </recommendedName>
</protein>
<evidence type="ECO:0000256" key="2">
    <source>
        <dbReference type="ARBA" id="ARBA00022473"/>
    </source>
</evidence>
<dbReference type="PANTHER" id="PTHR45793">
    <property type="entry name" value="HOMEOBOX PROTEIN"/>
    <property type="match status" value="1"/>
</dbReference>
<dbReference type="InterPro" id="IPR009057">
    <property type="entry name" value="Homeodomain-like_sf"/>
</dbReference>
<evidence type="ECO:0000313" key="12">
    <source>
        <dbReference type="Proteomes" id="UP000594260"/>
    </source>
</evidence>
<dbReference type="PROSITE" id="PS50071">
    <property type="entry name" value="HOMEOBOX_2"/>
    <property type="match status" value="1"/>
</dbReference>
<dbReference type="OrthoDB" id="6159439at2759"/>
<evidence type="ECO:0000256" key="6">
    <source>
        <dbReference type="ARBA" id="ARBA00023242"/>
    </source>
</evidence>
<dbReference type="AlphaFoldDB" id="A0A7M7KM55"/>
<feature type="region of interest" description="Disordered" evidence="9">
    <location>
        <begin position="417"/>
        <end position="445"/>
    </location>
</feature>
<feature type="region of interest" description="Disordered" evidence="9">
    <location>
        <begin position="1"/>
        <end position="25"/>
    </location>
</feature>
<evidence type="ECO:0000256" key="1">
    <source>
        <dbReference type="ARBA" id="ARBA00004123"/>
    </source>
</evidence>
<dbReference type="GO" id="GO:0045944">
    <property type="term" value="P:positive regulation of transcription by RNA polymerase II"/>
    <property type="evidence" value="ECO:0007669"/>
    <property type="project" value="UniProtKB-ARBA"/>
</dbReference>
<evidence type="ECO:0000256" key="9">
    <source>
        <dbReference type="SAM" id="MobiDB-lite"/>
    </source>
</evidence>
<dbReference type="OMA" id="LEAWYST"/>
<feature type="domain" description="Homeobox" evidence="10">
    <location>
        <begin position="153"/>
        <end position="213"/>
    </location>
</feature>
<dbReference type="KEGG" id="vde:111253157"/>
<dbReference type="FunFam" id="1.10.10.60:FF:000068">
    <property type="entry name" value="Orthodenticle homeobox 1"/>
    <property type="match status" value="1"/>
</dbReference>
<dbReference type="SUPFAM" id="SSF46689">
    <property type="entry name" value="Homeodomain-like"/>
    <property type="match status" value="1"/>
</dbReference>
<dbReference type="Pfam" id="PF00046">
    <property type="entry name" value="Homeodomain"/>
    <property type="match status" value="1"/>
</dbReference>
<dbReference type="GO" id="GO:0000978">
    <property type="term" value="F:RNA polymerase II cis-regulatory region sequence-specific DNA binding"/>
    <property type="evidence" value="ECO:0007669"/>
    <property type="project" value="TreeGrafter"/>
</dbReference>
<accession>A0A7M7KM55</accession>
<evidence type="ECO:0000256" key="8">
    <source>
        <dbReference type="RuleBase" id="RU000682"/>
    </source>
</evidence>
<name>A0A7M7KM55_VARDE</name>
<feature type="region of interest" description="Disordered" evidence="9">
    <location>
        <begin position="37"/>
        <end position="59"/>
    </location>
</feature>
<sequence>MSLYSYNSSSSPMSPPSSPPSATAFAEASGLAGLNSFGGVPMSGASGGPSPNHHHTHSFATSYPASIGSTSYSGPSATGFYAATQNAATGYGGNQLGSRPLSVSGSSSLSPSPTLAQQQSSSPLGVKAWNSPFALEAWYSTGAGLNGPSMMMRKQRRERTTFTRNQLDVLESLFTKTRYPDVFMREEVALKIALPESRVQVWFKNRRAKVRQHQQASMGAKSTTSTPQPSSITAKNSTAGPMIKKEKHIKEESGVSALTSSPSSLNVTSTATSAMSALSTKSDSPSVSPHVAVSAASAATHSFSSQSPTSNMYHHHPAMIWSPHSAMDYYNFPTRSSANGNSGVGAAGGTSTLNPSANGASVDYSSCQYYTHPSAAGCQPSAYSGYAMPMGCHASGYGNYSTNVVESAHIYMLSPPLTPQEAQQRATESPQTRASHTGSAVAQLH</sequence>
<keyword evidence="12" id="KW-1185">Reference proteome</keyword>
<evidence type="ECO:0000259" key="10">
    <source>
        <dbReference type="PROSITE" id="PS50071"/>
    </source>
</evidence>
<keyword evidence="6 7" id="KW-0539">Nucleus</keyword>
<dbReference type="GO" id="GO:0000981">
    <property type="term" value="F:DNA-binding transcription factor activity, RNA polymerase II-specific"/>
    <property type="evidence" value="ECO:0007669"/>
    <property type="project" value="InterPro"/>
</dbReference>
<dbReference type="InterPro" id="IPR001356">
    <property type="entry name" value="HD"/>
</dbReference>
<comment type="subcellular location">
    <subcellularLocation>
        <location evidence="1 7 8">Nucleus</location>
    </subcellularLocation>
</comment>
<evidence type="ECO:0000256" key="5">
    <source>
        <dbReference type="ARBA" id="ARBA00023155"/>
    </source>
</evidence>